<dbReference type="Pfam" id="PF01243">
    <property type="entry name" value="PNPOx_N"/>
    <property type="match status" value="1"/>
</dbReference>
<dbReference type="AlphaFoldDB" id="A0A239JJ82"/>
<sequence>MTTLRDAAFAHVISSVSELENIVGEPSELVVTKVGRAVTPAVRAYLDEARFMLLATSDGSGACDVSPRGEAKGAVLHLDDRTIAVVDRPGNRRVDNFRNVLENPHVGLLFVVPGVSHTVRVNGRATLSTSPEILDLLEGSEARPKLALVVEIDEIFAHCPRAFQRSGLWDSEQWVDQDSVPTSRDMTVELKETRQFLSA</sequence>
<feature type="domain" description="Pyridoxamine 5'-phosphate oxidase N-terminal" evidence="1">
    <location>
        <begin position="39"/>
        <end position="159"/>
    </location>
</feature>
<reference evidence="3" key="1">
    <citation type="submission" date="2017-06" db="EMBL/GenBank/DDBJ databases">
        <authorList>
            <person name="Varghese N."/>
            <person name="Submissions S."/>
        </authorList>
    </citation>
    <scope>NUCLEOTIDE SEQUENCE [LARGE SCALE GENOMIC DNA]</scope>
    <source>
        <strain evidence="3">JCM 23211</strain>
    </source>
</reference>
<dbReference type="Gene3D" id="2.30.110.10">
    <property type="entry name" value="Electron Transport, Fmn-binding Protein, Chain A"/>
    <property type="match status" value="1"/>
</dbReference>
<gene>
    <name evidence="2" type="ORF">SAMN05421642_108260</name>
</gene>
<organism evidence="2 3">
    <name type="scientific">Rhodococcoides kyotonense</name>
    <dbReference type="NCBI Taxonomy" id="398843"/>
    <lineage>
        <taxon>Bacteria</taxon>
        <taxon>Bacillati</taxon>
        <taxon>Actinomycetota</taxon>
        <taxon>Actinomycetes</taxon>
        <taxon>Mycobacteriales</taxon>
        <taxon>Nocardiaceae</taxon>
        <taxon>Rhodococcoides</taxon>
    </lineage>
</organism>
<dbReference type="RefSeq" id="WP_089247762.1">
    <property type="nucleotide sequence ID" value="NZ_FZOW01000008.1"/>
</dbReference>
<accession>A0A239JJ82</accession>
<dbReference type="PANTHER" id="PTHR42815:SF2">
    <property type="entry name" value="FAD-BINDING, PUTATIVE (AFU_ORTHOLOGUE AFUA_6G07600)-RELATED"/>
    <property type="match status" value="1"/>
</dbReference>
<dbReference type="NCBIfam" id="TIGR04025">
    <property type="entry name" value="PPOX_FMN_DR2398"/>
    <property type="match status" value="1"/>
</dbReference>
<dbReference type="InterPro" id="IPR011576">
    <property type="entry name" value="Pyridox_Oxase_N"/>
</dbReference>
<name>A0A239JJ82_9NOCA</name>
<evidence type="ECO:0000313" key="2">
    <source>
        <dbReference type="EMBL" id="SNT05880.1"/>
    </source>
</evidence>
<dbReference type="InterPro" id="IPR024029">
    <property type="entry name" value="Pyridox_Oxase_FMN-dep"/>
</dbReference>
<dbReference type="SUPFAM" id="SSF50475">
    <property type="entry name" value="FMN-binding split barrel"/>
    <property type="match status" value="1"/>
</dbReference>
<dbReference type="InterPro" id="IPR012349">
    <property type="entry name" value="Split_barrel_FMN-bd"/>
</dbReference>
<protein>
    <recommendedName>
        <fullName evidence="1">Pyridoxamine 5'-phosphate oxidase N-terminal domain-containing protein</fullName>
    </recommendedName>
</protein>
<evidence type="ECO:0000259" key="1">
    <source>
        <dbReference type="Pfam" id="PF01243"/>
    </source>
</evidence>
<proteinExistence type="predicted"/>
<dbReference type="OrthoDB" id="9790331at2"/>
<keyword evidence="3" id="KW-1185">Reference proteome</keyword>
<dbReference type="PANTHER" id="PTHR42815">
    <property type="entry name" value="FAD-BINDING, PUTATIVE (AFU_ORTHOLOGUE AFUA_6G07600)-RELATED"/>
    <property type="match status" value="1"/>
</dbReference>
<dbReference type="Proteomes" id="UP000198327">
    <property type="component" value="Unassembled WGS sequence"/>
</dbReference>
<evidence type="ECO:0000313" key="3">
    <source>
        <dbReference type="Proteomes" id="UP000198327"/>
    </source>
</evidence>
<dbReference type="EMBL" id="FZOW01000008">
    <property type="protein sequence ID" value="SNT05880.1"/>
    <property type="molecule type" value="Genomic_DNA"/>
</dbReference>